<dbReference type="GO" id="GO:0016998">
    <property type="term" value="P:cell wall macromolecule catabolic process"/>
    <property type="evidence" value="ECO:0007669"/>
    <property type="project" value="InterPro"/>
</dbReference>
<dbReference type="PANTHER" id="PTHR23208:SF36">
    <property type="entry name" value="LYSOZYME-RELATED"/>
    <property type="match status" value="1"/>
</dbReference>
<dbReference type="Gene3D" id="3.20.20.80">
    <property type="entry name" value="Glycosidases"/>
    <property type="match status" value="1"/>
</dbReference>
<evidence type="ECO:0000256" key="1">
    <source>
        <dbReference type="ARBA" id="ARBA00010646"/>
    </source>
</evidence>
<keyword evidence="2 3" id="KW-0732">Signal</keyword>
<dbReference type="AlphaFoldDB" id="A0A5A8CQE9"/>
<gene>
    <name evidence="4" type="ORF">FNF29_01700</name>
</gene>
<feature type="signal peptide" evidence="3">
    <location>
        <begin position="1"/>
        <end position="21"/>
    </location>
</feature>
<name>A0A5A8CQE9_CAFRO</name>
<dbReference type="SUPFAM" id="SSF51445">
    <property type="entry name" value="(Trans)glycosidases"/>
    <property type="match status" value="1"/>
</dbReference>
<dbReference type="OMA" id="YNWEDIV"/>
<dbReference type="GO" id="GO:0007165">
    <property type="term" value="P:signal transduction"/>
    <property type="evidence" value="ECO:0007669"/>
    <property type="project" value="TreeGrafter"/>
</dbReference>
<evidence type="ECO:0000256" key="3">
    <source>
        <dbReference type="SAM" id="SignalP"/>
    </source>
</evidence>
<evidence type="ECO:0008006" key="6">
    <source>
        <dbReference type="Google" id="ProtNLM"/>
    </source>
</evidence>
<dbReference type="CDD" id="cd06416">
    <property type="entry name" value="GH25_Lys1-like"/>
    <property type="match status" value="1"/>
</dbReference>
<keyword evidence="5" id="KW-1185">Reference proteome</keyword>
<dbReference type="InterPro" id="IPR017853">
    <property type="entry name" value="GH"/>
</dbReference>
<dbReference type="PROSITE" id="PS51904">
    <property type="entry name" value="GLYCOSYL_HYDROL_F25_2"/>
    <property type="match status" value="1"/>
</dbReference>
<feature type="chain" id="PRO_5023010161" description="Lysozyme" evidence="3">
    <location>
        <begin position="22"/>
        <end position="216"/>
    </location>
</feature>
<dbReference type="Proteomes" id="UP000323011">
    <property type="component" value="Unassembled WGS sequence"/>
</dbReference>
<sequence length="216" mass="22950">MRTQAILIALAAAALAPSAVATYGMDAATHVSADQFKCLKGDGIEFAIIRAWHSYGGFDTNARTTVDNAWAGGMRDVDVYLFPCASKSAADQVAGTVSGMSGVKFGQIWMDIETNPSSGCGWGSDLARNCEYIGELLKAAESHGIKPGVYASPYMWGKIAGSACTVGRDYPLWWADYNGVPGWPPFGAFGGWSKPAIHQYADNGAACGVSYDKNYY</sequence>
<organism evidence="4 5">
    <name type="scientific">Cafeteria roenbergensis</name>
    <name type="common">Marine flagellate</name>
    <dbReference type="NCBI Taxonomy" id="33653"/>
    <lineage>
        <taxon>Eukaryota</taxon>
        <taxon>Sar</taxon>
        <taxon>Stramenopiles</taxon>
        <taxon>Bigyra</taxon>
        <taxon>Opalozoa</taxon>
        <taxon>Bicosoecida</taxon>
        <taxon>Cafeteriaceae</taxon>
        <taxon>Cafeteria</taxon>
    </lineage>
</organism>
<comment type="similarity">
    <text evidence="1">Belongs to the glycosyl hydrolase 25 family.</text>
</comment>
<protein>
    <recommendedName>
        <fullName evidence="6">Lysozyme</fullName>
    </recommendedName>
</protein>
<dbReference type="PANTHER" id="PTHR23208">
    <property type="entry name" value="LYSOZYME PROTEIN"/>
    <property type="match status" value="1"/>
</dbReference>
<evidence type="ECO:0000313" key="4">
    <source>
        <dbReference type="EMBL" id="KAA0155325.1"/>
    </source>
</evidence>
<comment type="caution">
    <text evidence="4">The sequence shown here is derived from an EMBL/GenBank/DDBJ whole genome shotgun (WGS) entry which is preliminary data.</text>
</comment>
<dbReference type="InterPro" id="IPR051595">
    <property type="entry name" value="GH25_Enzymes"/>
</dbReference>
<evidence type="ECO:0000313" key="5">
    <source>
        <dbReference type="Proteomes" id="UP000323011"/>
    </source>
</evidence>
<evidence type="ECO:0000256" key="2">
    <source>
        <dbReference type="ARBA" id="ARBA00022729"/>
    </source>
</evidence>
<proteinExistence type="inferred from homology"/>
<accession>A0A5A8CQE9</accession>
<dbReference type="EMBL" id="VLTN01000007">
    <property type="protein sequence ID" value="KAA0155325.1"/>
    <property type="molecule type" value="Genomic_DNA"/>
</dbReference>
<dbReference type="InterPro" id="IPR002053">
    <property type="entry name" value="Glyco_hydro_25"/>
</dbReference>
<dbReference type="GO" id="GO:0009253">
    <property type="term" value="P:peptidoglycan catabolic process"/>
    <property type="evidence" value="ECO:0007669"/>
    <property type="project" value="InterPro"/>
</dbReference>
<dbReference type="Pfam" id="PF01183">
    <property type="entry name" value="Glyco_hydro_25"/>
    <property type="match status" value="1"/>
</dbReference>
<reference evidence="4 5" key="1">
    <citation type="submission" date="2019-07" db="EMBL/GenBank/DDBJ databases">
        <title>Genomes of Cafeteria roenbergensis.</title>
        <authorList>
            <person name="Fischer M.G."/>
            <person name="Hackl T."/>
            <person name="Roman M."/>
        </authorList>
    </citation>
    <scope>NUCLEOTIDE SEQUENCE [LARGE SCALE GENOMIC DNA]</scope>
    <source>
        <strain evidence="4 5">BVI</strain>
    </source>
</reference>
<dbReference type="GO" id="GO:0003796">
    <property type="term" value="F:lysozyme activity"/>
    <property type="evidence" value="ECO:0007669"/>
    <property type="project" value="InterPro"/>
</dbReference>